<evidence type="ECO:0000313" key="2">
    <source>
        <dbReference type="Proteomes" id="UP001601992"/>
    </source>
</evidence>
<organism evidence="1 2">
    <name type="scientific">Nocardia jiangxiensis</name>
    <dbReference type="NCBI Taxonomy" id="282685"/>
    <lineage>
        <taxon>Bacteria</taxon>
        <taxon>Bacillati</taxon>
        <taxon>Actinomycetota</taxon>
        <taxon>Actinomycetes</taxon>
        <taxon>Mycobacteriales</taxon>
        <taxon>Nocardiaceae</taxon>
        <taxon>Nocardia</taxon>
    </lineage>
</organism>
<proteinExistence type="predicted"/>
<reference evidence="1 2" key="1">
    <citation type="submission" date="2024-10" db="EMBL/GenBank/DDBJ databases">
        <title>The Natural Products Discovery Center: Release of the First 8490 Sequenced Strains for Exploring Actinobacteria Biosynthetic Diversity.</title>
        <authorList>
            <person name="Kalkreuter E."/>
            <person name="Kautsar S.A."/>
            <person name="Yang D."/>
            <person name="Bader C.D."/>
            <person name="Teijaro C.N."/>
            <person name="Fluegel L."/>
            <person name="Davis C.M."/>
            <person name="Simpson J.R."/>
            <person name="Lauterbach L."/>
            <person name="Steele A.D."/>
            <person name="Gui C."/>
            <person name="Meng S."/>
            <person name="Li G."/>
            <person name="Viehrig K."/>
            <person name="Ye F."/>
            <person name="Su P."/>
            <person name="Kiefer A.F."/>
            <person name="Nichols A."/>
            <person name="Cepeda A.J."/>
            <person name="Yan W."/>
            <person name="Fan B."/>
            <person name="Jiang Y."/>
            <person name="Adhikari A."/>
            <person name="Zheng C.-J."/>
            <person name="Schuster L."/>
            <person name="Cowan T.M."/>
            <person name="Smanski M.J."/>
            <person name="Chevrette M.G."/>
            <person name="De Carvalho L.P.S."/>
            <person name="Shen B."/>
        </authorList>
    </citation>
    <scope>NUCLEOTIDE SEQUENCE [LARGE SCALE GENOMIC DNA]</scope>
    <source>
        <strain evidence="1 2">NPDC002593</strain>
    </source>
</reference>
<gene>
    <name evidence="1" type="ORF">ACFYXQ_31480</name>
</gene>
<dbReference type="Gene3D" id="3.40.50.1820">
    <property type="entry name" value="alpha/beta hydrolase"/>
    <property type="match status" value="1"/>
</dbReference>
<keyword evidence="2" id="KW-1185">Reference proteome</keyword>
<sequence length="68" mass="7670">MALQNLSGMMIAYWAAFVNSGNPHVPHRADWPRRIGDKVLTLRLEAPTTATDFSGQHHCKEWPTRVPS</sequence>
<comment type="caution">
    <text evidence="1">The sequence shown here is derived from an EMBL/GenBank/DDBJ whole genome shotgun (WGS) entry which is preliminary data.</text>
</comment>
<name>A0ABW6S7P3_9NOCA</name>
<protein>
    <submittedName>
        <fullName evidence="1">Carboxylesterase family protein</fullName>
    </submittedName>
</protein>
<dbReference type="InterPro" id="IPR029058">
    <property type="entry name" value="AB_hydrolase_fold"/>
</dbReference>
<dbReference type="SUPFAM" id="SSF53474">
    <property type="entry name" value="alpha/beta-Hydrolases"/>
    <property type="match status" value="1"/>
</dbReference>
<evidence type="ECO:0000313" key="1">
    <source>
        <dbReference type="EMBL" id="MFF3572305.1"/>
    </source>
</evidence>
<dbReference type="EMBL" id="JBIAQY010000013">
    <property type="protein sequence ID" value="MFF3572305.1"/>
    <property type="molecule type" value="Genomic_DNA"/>
</dbReference>
<accession>A0ABW6S7P3</accession>
<dbReference type="RefSeq" id="WP_040823853.1">
    <property type="nucleotide sequence ID" value="NZ_JBIAQY010000013.1"/>
</dbReference>
<dbReference type="Proteomes" id="UP001601992">
    <property type="component" value="Unassembled WGS sequence"/>
</dbReference>